<name>A0A3M7PYA9_BRAPC</name>
<keyword evidence="1" id="KW-0472">Membrane</keyword>
<keyword evidence="3" id="KW-1185">Reference proteome</keyword>
<dbReference type="EMBL" id="REGN01008244">
    <property type="protein sequence ID" value="RNA04080.1"/>
    <property type="molecule type" value="Genomic_DNA"/>
</dbReference>
<feature type="transmembrane region" description="Helical" evidence="1">
    <location>
        <begin position="12"/>
        <end position="30"/>
    </location>
</feature>
<evidence type="ECO:0000313" key="3">
    <source>
        <dbReference type="Proteomes" id="UP000276133"/>
    </source>
</evidence>
<organism evidence="2 3">
    <name type="scientific">Brachionus plicatilis</name>
    <name type="common">Marine rotifer</name>
    <name type="synonym">Brachionus muelleri</name>
    <dbReference type="NCBI Taxonomy" id="10195"/>
    <lineage>
        <taxon>Eukaryota</taxon>
        <taxon>Metazoa</taxon>
        <taxon>Spiralia</taxon>
        <taxon>Gnathifera</taxon>
        <taxon>Rotifera</taxon>
        <taxon>Eurotatoria</taxon>
        <taxon>Monogononta</taxon>
        <taxon>Pseudotrocha</taxon>
        <taxon>Ploima</taxon>
        <taxon>Brachionidae</taxon>
        <taxon>Brachionus</taxon>
    </lineage>
</organism>
<gene>
    <name evidence="2" type="ORF">BpHYR1_054227</name>
</gene>
<keyword evidence="1" id="KW-0812">Transmembrane</keyword>
<comment type="caution">
    <text evidence="2">The sequence shown here is derived from an EMBL/GenBank/DDBJ whole genome shotgun (WGS) entry which is preliminary data.</text>
</comment>
<dbReference type="OrthoDB" id="2985014at2759"/>
<dbReference type="STRING" id="10195.A0A3M7PYA9"/>
<sequence length="61" mass="7274">MIMETQKEWQVVFIICAVIFLIGGVFYCVFCDGQIQEWAKSKDPEEKRNKYEYDNEAITKF</sequence>
<evidence type="ECO:0000313" key="2">
    <source>
        <dbReference type="EMBL" id="RNA04080.1"/>
    </source>
</evidence>
<accession>A0A3M7PYA9</accession>
<dbReference type="Proteomes" id="UP000276133">
    <property type="component" value="Unassembled WGS sequence"/>
</dbReference>
<keyword evidence="1" id="KW-1133">Transmembrane helix</keyword>
<proteinExistence type="predicted"/>
<evidence type="ECO:0000256" key="1">
    <source>
        <dbReference type="SAM" id="Phobius"/>
    </source>
</evidence>
<dbReference type="AlphaFoldDB" id="A0A3M7PYA9"/>
<reference evidence="2 3" key="1">
    <citation type="journal article" date="2018" name="Sci. Rep.">
        <title>Genomic signatures of local adaptation to the degree of environmental predictability in rotifers.</title>
        <authorList>
            <person name="Franch-Gras L."/>
            <person name="Hahn C."/>
            <person name="Garcia-Roger E.M."/>
            <person name="Carmona M.J."/>
            <person name="Serra M."/>
            <person name="Gomez A."/>
        </authorList>
    </citation>
    <scope>NUCLEOTIDE SEQUENCE [LARGE SCALE GENOMIC DNA]</scope>
    <source>
        <strain evidence="2">HYR1</strain>
    </source>
</reference>
<protein>
    <submittedName>
        <fullName evidence="2">Vesicular glutamate transporter 1</fullName>
    </submittedName>
</protein>